<evidence type="ECO:0000313" key="2">
    <source>
        <dbReference type="EMBL" id="GAA4182382.1"/>
    </source>
</evidence>
<feature type="transmembrane region" description="Helical" evidence="1">
    <location>
        <begin position="35"/>
        <end position="58"/>
    </location>
</feature>
<evidence type="ECO:0008006" key="4">
    <source>
        <dbReference type="Google" id="ProtNLM"/>
    </source>
</evidence>
<dbReference type="SUPFAM" id="SSF69304">
    <property type="entry name" value="Tricorn protease N-terminal domain"/>
    <property type="match status" value="1"/>
</dbReference>
<keyword evidence="3" id="KW-1185">Reference proteome</keyword>
<keyword evidence="1" id="KW-0472">Membrane</keyword>
<gene>
    <name evidence="2" type="ORF">GCM10022252_08230</name>
</gene>
<dbReference type="RefSeq" id="WP_344915059.1">
    <property type="nucleotide sequence ID" value="NZ_BAABAQ010000001.1"/>
</dbReference>
<dbReference type="EMBL" id="BAABAQ010000001">
    <property type="protein sequence ID" value="GAA4182382.1"/>
    <property type="molecule type" value="Genomic_DNA"/>
</dbReference>
<accession>A0ABP8AE07</accession>
<proteinExistence type="predicted"/>
<protein>
    <recommendedName>
        <fullName evidence="4">WD40 repeat protein</fullName>
    </recommendedName>
</protein>
<evidence type="ECO:0000313" key="3">
    <source>
        <dbReference type="Proteomes" id="UP001501251"/>
    </source>
</evidence>
<keyword evidence="1" id="KW-0812">Transmembrane</keyword>
<reference evidence="3" key="1">
    <citation type="journal article" date="2019" name="Int. J. Syst. Evol. Microbiol.">
        <title>The Global Catalogue of Microorganisms (GCM) 10K type strain sequencing project: providing services to taxonomists for standard genome sequencing and annotation.</title>
        <authorList>
            <consortium name="The Broad Institute Genomics Platform"/>
            <consortium name="The Broad Institute Genome Sequencing Center for Infectious Disease"/>
            <person name="Wu L."/>
            <person name="Ma J."/>
        </authorList>
    </citation>
    <scope>NUCLEOTIDE SEQUENCE [LARGE SCALE GENOMIC DNA]</scope>
    <source>
        <strain evidence="3">JCM 17388</strain>
    </source>
</reference>
<dbReference type="Gene3D" id="2.120.10.30">
    <property type="entry name" value="TolB, C-terminal domain"/>
    <property type="match status" value="1"/>
</dbReference>
<dbReference type="Proteomes" id="UP001501251">
    <property type="component" value="Unassembled WGS sequence"/>
</dbReference>
<sequence>MTWLRNALVDLADESPQVDLAERTIATRDRRRRTVISLLAAAMVAVVALGTTFTIRLLPDGSREAASRGDLPTRGVGPLSHAYKTFCEPYSGKAPSDCRDGGWRVVTRSGRTYHVPEALPSLAPGRTGLRDSPLAISRDGRKIAYYSAKEGTFQVRDLASGQKTTAANKVPQAWLGSVSRLMLSDDGRFVAFSKVPEFKDPALLIDMRDGVVRELPTRWVPIGLSRDGATITLAEYSPRSQLRTISNLWPSSSKGDSTSVILPVDYFFSPLAPDGKTVAVIENHSTAEKPCRQGNLALMDTLTGKKRKTTAISGLPSDVSRISLRTWLSAEEVTALTMSVRCRPASTASDDEPAIIDLPYQTMTAYAVNVRTGKARKLATYRAQGFFEIVLPGPPGAL</sequence>
<comment type="caution">
    <text evidence="2">The sequence shown here is derived from an EMBL/GenBank/DDBJ whole genome shotgun (WGS) entry which is preliminary data.</text>
</comment>
<organism evidence="2 3">
    <name type="scientific">Streptosporangium oxazolinicum</name>
    <dbReference type="NCBI Taxonomy" id="909287"/>
    <lineage>
        <taxon>Bacteria</taxon>
        <taxon>Bacillati</taxon>
        <taxon>Actinomycetota</taxon>
        <taxon>Actinomycetes</taxon>
        <taxon>Streptosporangiales</taxon>
        <taxon>Streptosporangiaceae</taxon>
        <taxon>Streptosporangium</taxon>
    </lineage>
</organism>
<keyword evidence="1" id="KW-1133">Transmembrane helix</keyword>
<evidence type="ECO:0000256" key="1">
    <source>
        <dbReference type="SAM" id="Phobius"/>
    </source>
</evidence>
<name>A0ABP8AE07_9ACTN</name>
<dbReference type="InterPro" id="IPR011042">
    <property type="entry name" value="6-blade_b-propeller_TolB-like"/>
</dbReference>